<dbReference type="PROSITE" id="PS50893">
    <property type="entry name" value="ABC_TRANSPORTER_2"/>
    <property type="match status" value="1"/>
</dbReference>
<dbReference type="SUPFAM" id="SSF52540">
    <property type="entry name" value="P-loop containing nucleoside triphosphate hydrolases"/>
    <property type="match status" value="1"/>
</dbReference>
<dbReference type="GO" id="GO:0005886">
    <property type="term" value="C:plasma membrane"/>
    <property type="evidence" value="ECO:0007669"/>
    <property type="project" value="TreeGrafter"/>
</dbReference>
<dbReference type="CDD" id="cd03255">
    <property type="entry name" value="ABC_MJ0796_LolCDE_FtsE"/>
    <property type="match status" value="1"/>
</dbReference>
<dbReference type="InterPro" id="IPR027417">
    <property type="entry name" value="P-loop_NTPase"/>
</dbReference>
<evidence type="ECO:0000259" key="4">
    <source>
        <dbReference type="PROSITE" id="PS50893"/>
    </source>
</evidence>
<evidence type="ECO:0000313" key="5">
    <source>
        <dbReference type="EMBL" id="HDS10113.1"/>
    </source>
</evidence>
<reference evidence="5" key="1">
    <citation type="journal article" date="2020" name="mSystems">
        <title>Genome- and Community-Level Interaction Insights into Carbon Utilization and Element Cycling Functions of Hydrothermarchaeota in Hydrothermal Sediment.</title>
        <authorList>
            <person name="Zhou Z."/>
            <person name="Liu Y."/>
            <person name="Xu W."/>
            <person name="Pan J."/>
            <person name="Luo Z.H."/>
            <person name="Li M."/>
        </authorList>
    </citation>
    <scope>NUCLEOTIDE SEQUENCE [LARGE SCALE GENOMIC DNA]</scope>
    <source>
        <strain evidence="5">SpSt-123</strain>
    </source>
</reference>
<dbReference type="FunFam" id="3.40.50.300:FF:000032">
    <property type="entry name" value="Export ABC transporter ATP-binding protein"/>
    <property type="match status" value="1"/>
</dbReference>
<dbReference type="AlphaFoldDB" id="A0A7C1IH99"/>
<dbReference type="Pfam" id="PF00005">
    <property type="entry name" value="ABC_tran"/>
    <property type="match status" value="1"/>
</dbReference>
<proteinExistence type="predicted"/>
<dbReference type="PANTHER" id="PTHR24220">
    <property type="entry name" value="IMPORT ATP-BINDING PROTEIN"/>
    <property type="match status" value="1"/>
</dbReference>
<dbReference type="PANTHER" id="PTHR24220:SF86">
    <property type="entry name" value="ABC TRANSPORTER ABCH.1"/>
    <property type="match status" value="1"/>
</dbReference>
<dbReference type="InterPro" id="IPR003439">
    <property type="entry name" value="ABC_transporter-like_ATP-bd"/>
</dbReference>
<dbReference type="Gene3D" id="3.40.50.300">
    <property type="entry name" value="P-loop containing nucleotide triphosphate hydrolases"/>
    <property type="match status" value="1"/>
</dbReference>
<dbReference type="GO" id="GO:0005524">
    <property type="term" value="F:ATP binding"/>
    <property type="evidence" value="ECO:0007669"/>
    <property type="project" value="UniProtKB-KW"/>
</dbReference>
<dbReference type="SMART" id="SM00382">
    <property type="entry name" value="AAA"/>
    <property type="match status" value="1"/>
</dbReference>
<name>A0A7C1IH99_9CREN</name>
<protein>
    <submittedName>
        <fullName evidence="5">ABC transporter ATP-binding protein</fullName>
    </submittedName>
</protein>
<sequence>MSEKPVVKLVDVYKKYKLGEAEFQALRGVNLEVRKGEFVAVMGPSGSGKTTLLNIMGLIDRPSSGKVFIDGLDTTKLSDFELAKIRNTKIGFVFQSFNLINRLTVYENIELPLLVRGLSKAERERLVISALLKVGGDISWLRKKPLQLSGGQQQRVAIARALVTNPSFILADEPTGNLDRASGKIVMSTFVGLNKQGQTIVMVTHDPEVAHCAQKILYIKDGRIIKVEEQVDFSKCILNTQS</sequence>
<dbReference type="InterPro" id="IPR017911">
    <property type="entry name" value="MacB-like_ATP-bd"/>
</dbReference>
<dbReference type="InterPro" id="IPR003593">
    <property type="entry name" value="AAA+_ATPase"/>
</dbReference>
<evidence type="ECO:0000256" key="2">
    <source>
        <dbReference type="ARBA" id="ARBA00022741"/>
    </source>
</evidence>
<evidence type="ECO:0000256" key="3">
    <source>
        <dbReference type="ARBA" id="ARBA00022840"/>
    </source>
</evidence>
<organism evidence="5">
    <name type="scientific">Fervidicoccus fontis</name>
    <dbReference type="NCBI Taxonomy" id="683846"/>
    <lineage>
        <taxon>Archaea</taxon>
        <taxon>Thermoproteota</taxon>
        <taxon>Thermoprotei</taxon>
        <taxon>Fervidicoccales</taxon>
        <taxon>Fervidicoccaceae</taxon>
        <taxon>Fervidicoccus</taxon>
    </lineage>
</organism>
<dbReference type="EMBL" id="DSDY01000022">
    <property type="protein sequence ID" value="HDS10113.1"/>
    <property type="molecule type" value="Genomic_DNA"/>
</dbReference>
<keyword evidence="1" id="KW-0813">Transport</keyword>
<dbReference type="PROSITE" id="PS00211">
    <property type="entry name" value="ABC_TRANSPORTER_1"/>
    <property type="match status" value="1"/>
</dbReference>
<dbReference type="InterPro" id="IPR015854">
    <property type="entry name" value="ABC_transpr_LolD-like"/>
</dbReference>
<dbReference type="GO" id="GO:0098796">
    <property type="term" value="C:membrane protein complex"/>
    <property type="evidence" value="ECO:0007669"/>
    <property type="project" value="UniProtKB-ARBA"/>
</dbReference>
<dbReference type="GO" id="GO:0016887">
    <property type="term" value="F:ATP hydrolysis activity"/>
    <property type="evidence" value="ECO:0007669"/>
    <property type="project" value="InterPro"/>
</dbReference>
<gene>
    <name evidence="5" type="ORF">ENO04_00590</name>
</gene>
<keyword evidence="2" id="KW-0547">Nucleotide-binding</keyword>
<dbReference type="InterPro" id="IPR017871">
    <property type="entry name" value="ABC_transporter-like_CS"/>
</dbReference>
<accession>A0A7C1IH99</accession>
<keyword evidence="3 5" id="KW-0067">ATP-binding</keyword>
<comment type="caution">
    <text evidence="5">The sequence shown here is derived from an EMBL/GenBank/DDBJ whole genome shotgun (WGS) entry which is preliminary data.</text>
</comment>
<dbReference type="GO" id="GO:0022857">
    <property type="term" value="F:transmembrane transporter activity"/>
    <property type="evidence" value="ECO:0007669"/>
    <property type="project" value="TreeGrafter"/>
</dbReference>
<evidence type="ECO:0000256" key="1">
    <source>
        <dbReference type="ARBA" id="ARBA00022448"/>
    </source>
</evidence>
<feature type="domain" description="ABC transporter" evidence="4">
    <location>
        <begin position="7"/>
        <end position="242"/>
    </location>
</feature>